<dbReference type="Gene3D" id="3.40.50.150">
    <property type="entry name" value="Vaccinia Virus protein VP39"/>
    <property type="match status" value="1"/>
</dbReference>
<accession>A5D1F8</accession>
<dbReference type="GO" id="GO:0003676">
    <property type="term" value="F:nucleic acid binding"/>
    <property type="evidence" value="ECO:0007669"/>
    <property type="project" value="InterPro"/>
</dbReference>
<dbReference type="GO" id="GO:0031167">
    <property type="term" value="P:rRNA methylation"/>
    <property type="evidence" value="ECO:0007669"/>
    <property type="project" value="InterPro"/>
</dbReference>
<dbReference type="Pfam" id="PF03602">
    <property type="entry name" value="Cons_hypoth95"/>
    <property type="match status" value="1"/>
</dbReference>
<evidence type="ECO:0000256" key="2">
    <source>
        <dbReference type="ARBA" id="ARBA00022679"/>
    </source>
</evidence>
<dbReference type="NCBIfam" id="TIGR00095">
    <property type="entry name" value="16S rRNA (guanine(966)-N(2))-methyltransferase RsmD"/>
    <property type="match status" value="1"/>
</dbReference>
<keyword evidence="4" id="KW-1185">Reference proteome</keyword>
<dbReference type="eggNOG" id="COG0742">
    <property type="taxonomic scope" value="Bacteria"/>
</dbReference>
<keyword evidence="1 3" id="KW-0489">Methyltransferase</keyword>
<dbReference type="KEGG" id="pth:PTH_1754"/>
<dbReference type="PANTHER" id="PTHR43542">
    <property type="entry name" value="METHYLTRANSFERASE"/>
    <property type="match status" value="1"/>
</dbReference>
<dbReference type="InterPro" id="IPR029063">
    <property type="entry name" value="SAM-dependent_MTases_sf"/>
</dbReference>
<name>A5D1F8_PELTS</name>
<dbReference type="PANTHER" id="PTHR43542:SF1">
    <property type="entry name" value="METHYLTRANSFERASE"/>
    <property type="match status" value="1"/>
</dbReference>
<protein>
    <submittedName>
        <fullName evidence="3">N6-adenine-specific methylase</fullName>
    </submittedName>
</protein>
<keyword evidence="2" id="KW-0808">Transferase</keyword>
<sequence>MRPTADRVKEALFNILGGLVPGCTFLDLFAGTGSIGIEALSRGAAGAVFVEKFKENIGVIKENLTVTGMAGKARVLHQDVADALILLGMEGAKFDLIYLDPPYLEDHRISTLAGIARYGLLKPGGVAVVESGKKDSLPSEVEGLKMFRQEKYGDTMLSFYCCK</sequence>
<dbReference type="Proteomes" id="UP000006556">
    <property type="component" value="Chromosome"/>
</dbReference>
<dbReference type="GO" id="GO:0008168">
    <property type="term" value="F:methyltransferase activity"/>
    <property type="evidence" value="ECO:0007669"/>
    <property type="project" value="UniProtKB-KW"/>
</dbReference>
<evidence type="ECO:0000313" key="4">
    <source>
        <dbReference type="Proteomes" id="UP000006556"/>
    </source>
</evidence>
<evidence type="ECO:0000313" key="3">
    <source>
        <dbReference type="EMBL" id="BAF59935.1"/>
    </source>
</evidence>
<dbReference type="SUPFAM" id="SSF53335">
    <property type="entry name" value="S-adenosyl-L-methionine-dependent methyltransferases"/>
    <property type="match status" value="1"/>
</dbReference>
<proteinExistence type="predicted"/>
<gene>
    <name evidence="3" type="ordered locus">PTH_1754</name>
</gene>
<dbReference type="AlphaFoldDB" id="A5D1F8"/>
<evidence type="ECO:0000256" key="1">
    <source>
        <dbReference type="ARBA" id="ARBA00022603"/>
    </source>
</evidence>
<reference evidence="4" key="1">
    <citation type="journal article" date="2008" name="Genome Res.">
        <title>The genome of Pelotomaculum thermopropionicum reveals niche-associated evolution in anaerobic microbiota.</title>
        <authorList>
            <person name="Kosaka T."/>
            <person name="Kato S."/>
            <person name="Shimoyama T."/>
            <person name="Ishii S."/>
            <person name="Abe T."/>
            <person name="Watanabe K."/>
        </authorList>
    </citation>
    <scope>NUCLEOTIDE SEQUENCE [LARGE SCALE GENOMIC DNA]</scope>
    <source>
        <strain evidence="4">DSM 13744 / JCM 10971 / SI</strain>
    </source>
</reference>
<dbReference type="InterPro" id="IPR004398">
    <property type="entry name" value="RNA_MeTrfase_RsmD"/>
</dbReference>
<dbReference type="PIRSF" id="PIRSF004553">
    <property type="entry name" value="CHP00095"/>
    <property type="match status" value="1"/>
</dbReference>
<dbReference type="CDD" id="cd02440">
    <property type="entry name" value="AdoMet_MTases"/>
    <property type="match status" value="1"/>
</dbReference>
<organism evidence="3 4">
    <name type="scientific">Pelotomaculum thermopropionicum (strain DSM 13744 / JCM 10971 / SI)</name>
    <dbReference type="NCBI Taxonomy" id="370438"/>
    <lineage>
        <taxon>Bacteria</taxon>
        <taxon>Bacillati</taxon>
        <taxon>Bacillota</taxon>
        <taxon>Clostridia</taxon>
        <taxon>Eubacteriales</taxon>
        <taxon>Desulfotomaculaceae</taxon>
        <taxon>Pelotomaculum</taxon>
    </lineage>
</organism>
<dbReference type="STRING" id="370438.PTH_1754"/>
<dbReference type="InterPro" id="IPR002052">
    <property type="entry name" value="DNA_methylase_N6_adenine_CS"/>
</dbReference>
<dbReference type="PROSITE" id="PS00092">
    <property type="entry name" value="N6_MTASE"/>
    <property type="match status" value="1"/>
</dbReference>
<dbReference type="HOGENOM" id="CLU_075826_0_2_9"/>
<dbReference type="EMBL" id="AP009389">
    <property type="protein sequence ID" value="BAF59935.1"/>
    <property type="molecule type" value="Genomic_DNA"/>
</dbReference>